<proteinExistence type="predicted"/>
<dbReference type="InterPro" id="IPR036249">
    <property type="entry name" value="Thioredoxin-like_sf"/>
</dbReference>
<protein>
    <submittedName>
        <fullName evidence="2">Thioredoxin domain-containing protein</fullName>
    </submittedName>
</protein>
<evidence type="ECO:0000259" key="1">
    <source>
        <dbReference type="Pfam" id="PF13462"/>
    </source>
</evidence>
<keyword evidence="3" id="KW-1185">Reference proteome</keyword>
<dbReference type="SUPFAM" id="SSF52833">
    <property type="entry name" value="Thioredoxin-like"/>
    <property type="match status" value="1"/>
</dbReference>
<gene>
    <name evidence="2" type="ORF">H7F49_16750</name>
</gene>
<dbReference type="EMBL" id="JACLAU010000044">
    <property type="protein sequence ID" value="MBC2653337.1"/>
    <property type="molecule type" value="Genomic_DNA"/>
</dbReference>
<dbReference type="Gene3D" id="1.10.40.110">
    <property type="match status" value="1"/>
</dbReference>
<sequence length="253" mass="27377">MRLRLPFSRRPNPGRLVIGLLAAGLVTCGVVADAQTTAARRPAARAAARPTTGTPANPVLVVATPQGSHVIGRSTAPVKLVEYVSYTCPHCAAFEKEGADTVLMMLVRPGKVTVEVRPFLRNIIDVAATLMVNCGPPRRFQGNHAAVMRNQEKWMTQPSEAQVQRWNSGDLPTRLRAVAGDMSLYPLFEARGYTRVELDRCLTNEAMIKAIAAENEAATKAGVQGTPTFLINGELQSAHDWASLRPLLEAATR</sequence>
<dbReference type="AlphaFoldDB" id="A0A7X1FAD3"/>
<dbReference type="RefSeq" id="WP_185684719.1">
    <property type="nucleotide sequence ID" value="NZ_JACLAU010000044.1"/>
</dbReference>
<reference evidence="2 3" key="1">
    <citation type="submission" date="2020-08" db="EMBL/GenBank/DDBJ databases">
        <title>The genome sequence of Novosphingobium flavum 4Y4.</title>
        <authorList>
            <person name="Liu Y."/>
        </authorList>
    </citation>
    <scope>NUCLEOTIDE SEQUENCE [LARGE SCALE GENOMIC DNA]</scope>
    <source>
        <strain evidence="2 3">4Y4</strain>
    </source>
</reference>
<dbReference type="Pfam" id="PF13462">
    <property type="entry name" value="Thioredoxin_4"/>
    <property type="match status" value="1"/>
</dbReference>
<evidence type="ECO:0000313" key="2">
    <source>
        <dbReference type="EMBL" id="MBC2653337.1"/>
    </source>
</evidence>
<comment type="caution">
    <text evidence="2">The sequence shown here is derived from an EMBL/GenBank/DDBJ whole genome shotgun (WGS) entry which is preliminary data.</text>
</comment>
<name>A0A7X1FAD3_9SPHN</name>
<feature type="domain" description="Thioredoxin-like fold" evidence="1">
    <location>
        <begin position="67"/>
        <end position="249"/>
    </location>
</feature>
<evidence type="ECO:0000313" key="3">
    <source>
        <dbReference type="Proteomes" id="UP000520156"/>
    </source>
</evidence>
<dbReference type="Gene3D" id="3.40.30.10">
    <property type="entry name" value="Glutaredoxin"/>
    <property type="match status" value="1"/>
</dbReference>
<dbReference type="Proteomes" id="UP000520156">
    <property type="component" value="Unassembled WGS sequence"/>
</dbReference>
<accession>A0A7X1FAD3</accession>
<dbReference type="InterPro" id="IPR012336">
    <property type="entry name" value="Thioredoxin-like_fold"/>
</dbReference>
<organism evidence="2 3">
    <name type="scientific">Novosphingobium aerophilum</name>
    <dbReference type="NCBI Taxonomy" id="2839843"/>
    <lineage>
        <taxon>Bacteria</taxon>
        <taxon>Pseudomonadati</taxon>
        <taxon>Pseudomonadota</taxon>
        <taxon>Alphaproteobacteria</taxon>
        <taxon>Sphingomonadales</taxon>
        <taxon>Sphingomonadaceae</taxon>
        <taxon>Novosphingobium</taxon>
    </lineage>
</organism>